<reference evidence="2 3" key="1">
    <citation type="journal article" date="2014" name="Genome Announc.">
        <title>Draft genome sequences of eight enterohepatic helicobacter species isolated from both laboratory and wild rodents.</title>
        <authorList>
            <person name="Sheh A."/>
            <person name="Shen Z."/>
            <person name="Fox J.G."/>
        </authorList>
    </citation>
    <scope>NUCLEOTIDE SEQUENCE [LARGE SCALE GENOMIC DNA]</scope>
    <source>
        <strain evidence="2 3">ST1</strain>
    </source>
</reference>
<organism evidence="2 3">
    <name type="scientific">Helicobacter muridarum</name>
    <dbReference type="NCBI Taxonomy" id="216"/>
    <lineage>
        <taxon>Bacteria</taxon>
        <taxon>Pseudomonadati</taxon>
        <taxon>Campylobacterota</taxon>
        <taxon>Epsilonproteobacteria</taxon>
        <taxon>Campylobacterales</taxon>
        <taxon>Helicobacteraceae</taxon>
        <taxon>Helicobacter</taxon>
    </lineage>
</organism>
<dbReference type="Pfam" id="PF09527">
    <property type="entry name" value="ATPase_gene1"/>
    <property type="match status" value="1"/>
</dbReference>
<accession>A0A4U8TNR6</accession>
<keyword evidence="1" id="KW-0812">Transmembrane</keyword>
<proteinExistence type="predicted"/>
<protein>
    <recommendedName>
        <fullName evidence="4">AtpZ/AtpI family protein</fullName>
    </recommendedName>
</protein>
<feature type="transmembrane region" description="Helical" evidence="1">
    <location>
        <begin position="45"/>
        <end position="65"/>
    </location>
</feature>
<dbReference type="AlphaFoldDB" id="A0A4U8TNR6"/>
<evidence type="ECO:0000313" key="3">
    <source>
        <dbReference type="Proteomes" id="UP000029922"/>
    </source>
</evidence>
<comment type="caution">
    <text evidence="2">The sequence shown here is derived from an EMBL/GenBank/DDBJ whole genome shotgun (WGS) entry which is preliminary data.</text>
</comment>
<sequence length="129" mass="14935">MQQNKEQNKQTIQEGNYKQESMISSNEYYDNENKIRQITKGANDLSLGISMVIAVLIGLGLGYGLYKITGYYWLVWIGLGYGVAAAILNVIKAYKRLQKDLNSIKNNEKYQYMLEIQKEQEKEDKKQKI</sequence>
<evidence type="ECO:0008006" key="4">
    <source>
        <dbReference type="Google" id="ProtNLM"/>
    </source>
</evidence>
<dbReference type="Proteomes" id="UP000029922">
    <property type="component" value="Unassembled WGS sequence"/>
</dbReference>
<keyword evidence="1" id="KW-0472">Membrane</keyword>
<feature type="transmembrane region" description="Helical" evidence="1">
    <location>
        <begin position="71"/>
        <end position="91"/>
    </location>
</feature>
<name>A0A4U8TNR6_9HELI</name>
<evidence type="ECO:0000256" key="1">
    <source>
        <dbReference type="SAM" id="Phobius"/>
    </source>
</evidence>
<dbReference type="OrthoDB" id="5329702at2"/>
<keyword evidence="1" id="KW-1133">Transmembrane helix</keyword>
<evidence type="ECO:0000313" key="2">
    <source>
        <dbReference type="EMBL" id="TLE00508.1"/>
    </source>
</evidence>
<gene>
    <name evidence="2" type="ORF">LS73_004480</name>
</gene>
<dbReference type="EMBL" id="JRPD02000007">
    <property type="protein sequence ID" value="TLE00508.1"/>
    <property type="molecule type" value="Genomic_DNA"/>
</dbReference>
<dbReference type="InterPro" id="IPR032820">
    <property type="entry name" value="ATPase_put"/>
</dbReference>